<dbReference type="MEROPS" id="S16.A04"/>
<organism evidence="15 16">
    <name type="scientific">Orientia tsutsugamushi str. Gilliam</name>
    <dbReference type="NCBI Taxonomy" id="1359184"/>
    <lineage>
        <taxon>Bacteria</taxon>
        <taxon>Pseudomonadati</taxon>
        <taxon>Pseudomonadota</taxon>
        <taxon>Alphaproteobacteria</taxon>
        <taxon>Rickettsiales</taxon>
        <taxon>Rickettsiaceae</taxon>
        <taxon>Rickettsieae</taxon>
        <taxon>Orientia</taxon>
    </lineage>
</organism>
<dbReference type="Gene3D" id="3.30.230.10">
    <property type="match status" value="1"/>
</dbReference>
<keyword evidence="7 11" id="KW-0067">ATP-binding</keyword>
<dbReference type="GO" id="GO:0003684">
    <property type="term" value="F:damaged DNA binding"/>
    <property type="evidence" value="ECO:0007669"/>
    <property type="project" value="InterPro"/>
</dbReference>
<sequence length="451" mass="49368">MKTKKQYTCTNCGSISYKWYGRCSECNEWNSIIEDVISNNSYNSSASITGNNLIISSLDKDIDEPCRIVSSINELNRVLGGGLIPESAILIGGDPGIGKSTLLLQLCAQLSTSSTSCFYISGEESVNQIKLRAQRLGLVNTQIKLVSATNIHDIIATIKANKQEIHLVVIDSIQTIYNPEITSIAGTTSQVRAAAQMLISLTKLIGIALIMVGHITKDGQLAGPKILEHMVDTVLYLEGSSNYQYRLLRSIKNRFGKTNEIGVFTMEQSGLIEVSNPSEMFILNTETNYSGTSVFASMEGSRPILVEIQALISPSHIPTPRRSVVGWDSNRLSMILAVLAVRYGLTLTSYEVYLSVAGGLKITEPAVDLAVAASLISAASNQPLPLHSIFFWEISLSGEIRKSTQSDLRVNEAVKLGFKNIFCADYSNNLSINSDYNIYNIKHIKQLKNIL</sequence>
<dbReference type="CDD" id="cd01121">
    <property type="entry name" value="RadA_SMS_N"/>
    <property type="match status" value="1"/>
</dbReference>
<dbReference type="InterPro" id="IPR027417">
    <property type="entry name" value="P-loop_NTPase"/>
</dbReference>
<evidence type="ECO:0000256" key="1">
    <source>
        <dbReference type="ARBA" id="ARBA00022723"/>
    </source>
</evidence>
<dbReference type="SUPFAM" id="SSF52540">
    <property type="entry name" value="P-loop containing nucleoside triphosphate hydrolases"/>
    <property type="match status" value="1"/>
</dbReference>
<evidence type="ECO:0000259" key="14">
    <source>
        <dbReference type="PROSITE" id="PS50162"/>
    </source>
</evidence>
<keyword evidence="9 11" id="KW-0238">DNA-binding</keyword>
<keyword evidence="4 13" id="KW-0863">Zinc-finger</keyword>
<dbReference type="EMBL" id="LANO01000007">
    <property type="protein sequence ID" value="KJV53506.1"/>
    <property type="molecule type" value="Genomic_DNA"/>
</dbReference>
<comment type="similarity">
    <text evidence="11 13">Belongs to the RecA family. RadA subfamily.</text>
</comment>
<dbReference type="GO" id="GO:0000725">
    <property type="term" value="P:recombinational repair"/>
    <property type="evidence" value="ECO:0007669"/>
    <property type="project" value="UniProtKB-UniRule"/>
</dbReference>
<dbReference type="InterPro" id="IPR020568">
    <property type="entry name" value="Ribosomal_Su5_D2-typ_SF"/>
</dbReference>
<evidence type="ECO:0000256" key="3">
    <source>
        <dbReference type="ARBA" id="ARBA00022763"/>
    </source>
</evidence>
<feature type="short sequence motif" description="RadA KNRFG motif" evidence="11">
    <location>
        <begin position="252"/>
        <end position="256"/>
    </location>
</feature>
<evidence type="ECO:0000313" key="16">
    <source>
        <dbReference type="Proteomes" id="UP000033769"/>
    </source>
</evidence>
<comment type="function">
    <text evidence="11">Plays a role in repairing double-strand DNA breaks, probably involving stabilizing or processing branched DNA or blocked replication forks.</text>
</comment>
<keyword evidence="2 11" id="KW-0547">Nucleotide-binding</keyword>
<proteinExistence type="inferred from homology"/>
<dbReference type="GO" id="GO:0016787">
    <property type="term" value="F:hydrolase activity"/>
    <property type="evidence" value="ECO:0007669"/>
    <property type="project" value="UniProtKB-KW"/>
</dbReference>
<feature type="domain" description="RecA family profile 1" evidence="14">
    <location>
        <begin position="64"/>
        <end position="215"/>
    </location>
</feature>
<dbReference type="PANTHER" id="PTHR32472">
    <property type="entry name" value="DNA REPAIR PROTEIN RADA"/>
    <property type="match status" value="1"/>
</dbReference>
<dbReference type="InterPro" id="IPR020588">
    <property type="entry name" value="RecA_ATP-bd"/>
</dbReference>
<keyword evidence="1 11" id="KW-0479">Metal-binding</keyword>
<dbReference type="Pfam" id="PF13481">
    <property type="entry name" value="AAA_25"/>
    <property type="match status" value="1"/>
</dbReference>
<gene>
    <name evidence="11 15" type="primary">radA</name>
    <name evidence="15" type="ORF">OTSGILL_0744</name>
</gene>
<keyword evidence="10 11" id="KW-0234">DNA repair</keyword>
<comment type="domain">
    <text evidence="11">The middle region has homology to RecA with ATPase motifs including the RadA KNRFG motif, while the C-terminus is homologous to Lon protease.</text>
</comment>
<dbReference type="AlphaFoldDB" id="A0A0F3MCW0"/>
<dbReference type="GO" id="GO:0005829">
    <property type="term" value="C:cytosol"/>
    <property type="evidence" value="ECO:0007669"/>
    <property type="project" value="TreeGrafter"/>
</dbReference>
<dbReference type="GO" id="GO:0140664">
    <property type="term" value="F:ATP-dependent DNA damage sensor activity"/>
    <property type="evidence" value="ECO:0007669"/>
    <property type="project" value="InterPro"/>
</dbReference>
<dbReference type="Gene3D" id="3.40.50.300">
    <property type="entry name" value="P-loop containing nucleotide triphosphate hydrolases"/>
    <property type="match status" value="1"/>
</dbReference>
<dbReference type="InterPro" id="IPR003593">
    <property type="entry name" value="AAA+_ATPase"/>
</dbReference>
<keyword evidence="3 11" id="KW-0227">DNA damage</keyword>
<dbReference type="InterPro" id="IPR041166">
    <property type="entry name" value="Rubredoxin_2"/>
</dbReference>
<keyword evidence="5" id="KW-0378">Hydrolase</keyword>
<feature type="region of interest" description="Lon-protease-like" evidence="11">
    <location>
        <begin position="351"/>
        <end position="451"/>
    </location>
</feature>
<comment type="function">
    <text evidence="13">DNA-dependent ATPase involved in processing of recombination intermediates, plays a role in repairing DNA breaks. Stimulates the branch migration of RecA-mediated strand transfer reactions, allowing the 3' invading strand to extend heteroduplex DNA faster. Binds ssDNA in the presence of ADP but not other nucleotides, has ATPase activity that is stimulated by ssDNA and various branched DNA structures, but inhibited by SSB. Does not have RecA's homology-searching function.</text>
</comment>
<keyword evidence="8 11" id="KW-0346">Stress response</keyword>
<dbReference type="Proteomes" id="UP000033769">
    <property type="component" value="Unassembled WGS sequence"/>
</dbReference>
<dbReference type="InterPro" id="IPR014721">
    <property type="entry name" value="Ribsml_uS5_D2-typ_fold_subgr"/>
</dbReference>
<accession>A0A0F3MCW0</accession>
<dbReference type="SUPFAM" id="SSF54211">
    <property type="entry name" value="Ribosomal protein S5 domain 2-like"/>
    <property type="match status" value="1"/>
</dbReference>
<reference evidence="15 16" key="1">
    <citation type="submission" date="2015-02" db="EMBL/GenBank/DDBJ databases">
        <title>Genome Sequencing of Rickettsiales.</title>
        <authorList>
            <person name="Daugherty S.C."/>
            <person name="Su Q."/>
            <person name="Abolude K."/>
            <person name="Beier-Sexton M."/>
            <person name="Carlyon J.A."/>
            <person name="Carter R."/>
            <person name="Day N.P."/>
            <person name="Dumler S.J."/>
            <person name="Dyachenko V."/>
            <person name="Godinez A."/>
            <person name="Kurtti T.J."/>
            <person name="Lichay M."/>
            <person name="Mullins K.E."/>
            <person name="Ott S."/>
            <person name="Pappas-Brown V."/>
            <person name="Paris D.H."/>
            <person name="Patel P."/>
            <person name="Richards A.L."/>
            <person name="Sadzewicz L."/>
            <person name="Sears K."/>
            <person name="Seidman D."/>
            <person name="Sengamalay N."/>
            <person name="Stenos J."/>
            <person name="Tallon L.J."/>
            <person name="Vincent G."/>
            <person name="Fraser C.M."/>
            <person name="Munderloh U."/>
            <person name="Dunning-Hotopp J.C."/>
        </authorList>
    </citation>
    <scope>NUCLEOTIDE SEQUENCE [LARGE SCALE GENOMIC DNA]</scope>
    <source>
        <strain evidence="15 16">Gilliam</strain>
    </source>
</reference>
<evidence type="ECO:0000256" key="7">
    <source>
        <dbReference type="ARBA" id="ARBA00022840"/>
    </source>
</evidence>
<evidence type="ECO:0000256" key="10">
    <source>
        <dbReference type="ARBA" id="ARBA00023204"/>
    </source>
</evidence>
<dbReference type="GO" id="GO:0005524">
    <property type="term" value="F:ATP binding"/>
    <property type="evidence" value="ECO:0007669"/>
    <property type="project" value="UniProtKB-UniRule"/>
</dbReference>
<dbReference type="Pfam" id="PF18073">
    <property type="entry name" value="Zn_ribbon_LapB"/>
    <property type="match status" value="1"/>
</dbReference>
<evidence type="ECO:0000256" key="2">
    <source>
        <dbReference type="ARBA" id="ARBA00022741"/>
    </source>
</evidence>
<dbReference type="SMART" id="SM00382">
    <property type="entry name" value="AAA"/>
    <property type="match status" value="1"/>
</dbReference>
<dbReference type="PANTHER" id="PTHR32472:SF10">
    <property type="entry name" value="DNA REPAIR PROTEIN RADA-LIKE PROTEIN"/>
    <property type="match status" value="1"/>
</dbReference>
<dbReference type="FunFam" id="3.40.50.300:FF:000050">
    <property type="entry name" value="DNA repair protein RadA"/>
    <property type="match status" value="1"/>
</dbReference>
<dbReference type="GO" id="GO:0008270">
    <property type="term" value="F:zinc ion binding"/>
    <property type="evidence" value="ECO:0007669"/>
    <property type="project" value="UniProtKB-KW"/>
</dbReference>
<evidence type="ECO:0000256" key="13">
    <source>
        <dbReference type="RuleBase" id="RU003555"/>
    </source>
</evidence>
<evidence type="ECO:0000256" key="4">
    <source>
        <dbReference type="ARBA" id="ARBA00022771"/>
    </source>
</evidence>
<feature type="binding site" evidence="11">
    <location>
        <begin position="93"/>
        <end position="100"/>
    </location>
    <ligand>
        <name>ATP</name>
        <dbReference type="ChEBI" id="CHEBI:30616"/>
    </ligand>
</feature>
<evidence type="ECO:0000256" key="9">
    <source>
        <dbReference type="ARBA" id="ARBA00023125"/>
    </source>
</evidence>
<dbReference type="InterPro" id="IPR004504">
    <property type="entry name" value="DNA_repair_RadA"/>
</dbReference>
<evidence type="ECO:0000256" key="12">
    <source>
        <dbReference type="NCBIfam" id="TIGR00416"/>
    </source>
</evidence>
<evidence type="ECO:0000256" key="5">
    <source>
        <dbReference type="ARBA" id="ARBA00022801"/>
    </source>
</evidence>
<evidence type="ECO:0000313" key="15">
    <source>
        <dbReference type="EMBL" id="KJV53506.1"/>
    </source>
</evidence>
<evidence type="ECO:0000256" key="8">
    <source>
        <dbReference type="ARBA" id="ARBA00023016"/>
    </source>
</evidence>
<evidence type="ECO:0000256" key="11">
    <source>
        <dbReference type="HAMAP-Rule" id="MF_01498"/>
    </source>
</evidence>
<dbReference type="NCBIfam" id="TIGR00416">
    <property type="entry name" value="sms"/>
    <property type="match status" value="1"/>
</dbReference>
<evidence type="ECO:0000256" key="6">
    <source>
        <dbReference type="ARBA" id="ARBA00022833"/>
    </source>
</evidence>
<dbReference type="PRINTS" id="PR01874">
    <property type="entry name" value="DNAREPAIRADA"/>
</dbReference>
<protein>
    <recommendedName>
        <fullName evidence="11 12">DNA repair protein RadA</fullName>
    </recommendedName>
</protein>
<dbReference type="HAMAP" id="MF_01498">
    <property type="entry name" value="RadA_bact"/>
    <property type="match status" value="1"/>
</dbReference>
<name>A0A0F3MCW0_ORITS</name>
<comment type="caution">
    <text evidence="15">The sequence shown here is derived from an EMBL/GenBank/DDBJ whole genome shotgun (WGS) entry which is preliminary data.</text>
</comment>
<dbReference type="PROSITE" id="PS50162">
    <property type="entry name" value="RECA_2"/>
    <property type="match status" value="1"/>
</dbReference>
<dbReference type="PATRIC" id="fig|1359184.3.peg.3029"/>
<keyword evidence="6 13" id="KW-0862">Zinc</keyword>